<dbReference type="RefSeq" id="WP_157303800.1">
    <property type="nucleotide sequence ID" value="NZ_WRXO01000015.1"/>
</dbReference>
<dbReference type="InterPro" id="IPR021257">
    <property type="entry name" value="DUF2809"/>
</dbReference>
<sequence>MNFYKNYFILAILLFITEILIALYLHDNFIRPYGGDFLVVILVYCMVKTCLNTPIIPTAIAVLLFAYVVEILQYFRIIAWLGLRHSRLACIILGTSFSWTDMLCYTLGIILVIIVEIGRTSKSLYLKT</sequence>
<dbReference type="Pfam" id="PF10990">
    <property type="entry name" value="DUF2809"/>
    <property type="match status" value="1"/>
</dbReference>
<keyword evidence="1" id="KW-0812">Transmembrane</keyword>
<reference evidence="2 3" key="1">
    <citation type="submission" date="2019-12" db="EMBL/GenBank/DDBJ databases">
        <title>The draft genomic sequence of strain Chitinophaga oryziterrae JCM 16595.</title>
        <authorList>
            <person name="Zhang X."/>
        </authorList>
    </citation>
    <scope>NUCLEOTIDE SEQUENCE [LARGE SCALE GENOMIC DNA]</scope>
    <source>
        <strain evidence="2 3">JCM 16595</strain>
    </source>
</reference>
<proteinExistence type="predicted"/>
<name>A0A6N8JIB7_9BACT</name>
<keyword evidence="1" id="KW-0472">Membrane</keyword>
<feature type="transmembrane region" description="Helical" evidence="1">
    <location>
        <begin position="37"/>
        <end position="56"/>
    </location>
</feature>
<evidence type="ECO:0000313" key="2">
    <source>
        <dbReference type="EMBL" id="MVT45013.1"/>
    </source>
</evidence>
<feature type="transmembrane region" description="Helical" evidence="1">
    <location>
        <begin position="62"/>
        <end position="83"/>
    </location>
</feature>
<keyword evidence="1" id="KW-1133">Transmembrane helix</keyword>
<comment type="caution">
    <text evidence="2">The sequence shown here is derived from an EMBL/GenBank/DDBJ whole genome shotgun (WGS) entry which is preliminary data.</text>
</comment>
<evidence type="ECO:0000313" key="3">
    <source>
        <dbReference type="Proteomes" id="UP000468388"/>
    </source>
</evidence>
<dbReference type="Proteomes" id="UP000468388">
    <property type="component" value="Unassembled WGS sequence"/>
</dbReference>
<dbReference type="EMBL" id="WRXO01000015">
    <property type="protein sequence ID" value="MVT45013.1"/>
    <property type="molecule type" value="Genomic_DNA"/>
</dbReference>
<protein>
    <submittedName>
        <fullName evidence="2">DUF2809 domain-containing protein</fullName>
    </submittedName>
</protein>
<keyword evidence="3" id="KW-1185">Reference proteome</keyword>
<dbReference type="AlphaFoldDB" id="A0A6N8JIB7"/>
<feature type="transmembrane region" description="Helical" evidence="1">
    <location>
        <begin position="6"/>
        <end position="25"/>
    </location>
</feature>
<evidence type="ECO:0000256" key="1">
    <source>
        <dbReference type="SAM" id="Phobius"/>
    </source>
</evidence>
<gene>
    <name evidence="2" type="ORF">GO495_30780</name>
</gene>
<organism evidence="2 3">
    <name type="scientific">Chitinophaga oryziterrae</name>
    <dbReference type="NCBI Taxonomy" id="1031224"/>
    <lineage>
        <taxon>Bacteria</taxon>
        <taxon>Pseudomonadati</taxon>
        <taxon>Bacteroidota</taxon>
        <taxon>Chitinophagia</taxon>
        <taxon>Chitinophagales</taxon>
        <taxon>Chitinophagaceae</taxon>
        <taxon>Chitinophaga</taxon>
    </lineage>
</organism>
<feature type="transmembrane region" description="Helical" evidence="1">
    <location>
        <begin position="90"/>
        <end position="115"/>
    </location>
</feature>
<dbReference type="OrthoDB" id="5360192at2"/>
<accession>A0A6N8JIB7</accession>